<dbReference type="InterPro" id="IPR017968">
    <property type="entry name" value="Acylphosphatase_CS"/>
</dbReference>
<dbReference type="PRINTS" id="PR00112">
    <property type="entry name" value="ACYLPHPHTASE"/>
</dbReference>
<protein>
    <recommendedName>
        <fullName evidence="3 5">acylphosphatase</fullName>
        <ecNumber evidence="2 5">3.6.1.7</ecNumber>
    </recommendedName>
</protein>
<accession>A0A0A2XIV2</accession>
<feature type="active site" evidence="5">
    <location>
        <position position="18"/>
    </location>
</feature>
<dbReference type="InterPro" id="IPR020456">
    <property type="entry name" value="Acylphosphatase"/>
</dbReference>
<feature type="domain" description="Acylphosphatase-like" evidence="7">
    <location>
        <begin position="3"/>
        <end position="90"/>
    </location>
</feature>
<organism evidence="8 9">
    <name type="scientific">Gallibacterium genomosp. 2</name>
    <dbReference type="NCBI Taxonomy" id="155517"/>
    <lineage>
        <taxon>Bacteria</taxon>
        <taxon>Pseudomonadati</taxon>
        <taxon>Pseudomonadota</taxon>
        <taxon>Gammaproteobacteria</taxon>
        <taxon>Pasteurellales</taxon>
        <taxon>Pasteurellaceae</taxon>
        <taxon>Gallibacterium</taxon>
    </lineage>
</organism>
<dbReference type="Gene3D" id="3.30.70.100">
    <property type="match status" value="1"/>
</dbReference>
<evidence type="ECO:0000256" key="3">
    <source>
        <dbReference type="ARBA" id="ARBA00015991"/>
    </source>
</evidence>
<evidence type="ECO:0000313" key="9">
    <source>
        <dbReference type="Proteomes" id="UP000030418"/>
    </source>
</evidence>
<dbReference type="NCBIfam" id="NF011019">
    <property type="entry name" value="PRK14448.1"/>
    <property type="match status" value="1"/>
</dbReference>
<dbReference type="PROSITE" id="PS00151">
    <property type="entry name" value="ACYLPHOSPHATASE_2"/>
    <property type="match status" value="1"/>
</dbReference>
<dbReference type="Pfam" id="PF00708">
    <property type="entry name" value="Acylphosphatase"/>
    <property type="match status" value="1"/>
</dbReference>
<gene>
    <name evidence="8" type="ORF">P375_05575</name>
</gene>
<name>A0A0A2XIV2_9PAST</name>
<dbReference type="PROSITE" id="PS51160">
    <property type="entry name" value="ACYLPHOSPHATASE_3"/>
    <property type="match status" value="1"/>
</dbReference>
<proteinExistence type="inferred from homology"/>
<comment type="caution">
    <text evidence="8">The sequence shown here is derived from an EMBL/GenBank/DDBJ whole genome shotgun (WGS) entry which is preliminary data.</text>
</comment>
<comment type="catalytic activity">
    <reaction evidence="4 5">
        <text>an acyl phosphate + H2O = a carboxylate + phosphate + H(+)</text>
        <dbReference type="Rhea" id="RHEA:14965"/>
        <dbReference type="ChEBI" id="CHEBI:15377"/>
        <dbReference type="ChEBI" id="CHEBI:15378"/>
        <dbReference type="ChEBI" id="CHEBI:29067"/>
        <dbReference type="ChEBI" id="CHEBI:43474"/>
        <dbReference type="ChEBI" id="CHEBI:59918"/>
        <dbReference type="EC" id="3.6.1.7"/>
    </reaction>
</comment>
<dbReference type="InterPro" id="IPR001792">
    <property type="entry name" value="Acylphosphatase-like_dom"/>
</dbReference>
<keyword evidence="9" id="KW-1185">Reference proteome</keyword>
<evidence type="ECO:0000256" key="5">
    <source>
        <dbReference type="PROSITE-ProRule" id="PRU00520"/>
    </source>
</evidence>
<dbReference type="EMBL" id="JPXY01000024">
    <property type="protein sequence ID" value="KGQ32266.1"/>
    <property type="molecule type" value="Genomic_DNA"/>
</dbReference>
<dbReference type="Proteomes" id="UP000030418">
    <property type="component" value="Unassembled WGS sequence"/>
</dbReference>
<dbReference type="InterPro" id="IPR036046">
    <property type="entry name" value="Acylphosphatase-like_dom_sf"/>
</dbReference>
<dbReference type="SUPFAM" id="SSF54975">
    <property type="entry name" value="Acylphosphatase/BLUF domain-like"/>
    <property type="match status" value="1"/>
</dbReference>
<dbReference type="AlphaFoldDB" id="A0A0A2XIV2"/>
<evidence type="ECO:0000256" key="4">
    <source>
        <dbReference type="ARBA" id="ARBA00047645"/>
    </source>
</evidence>
<feature type="active site" evidence="5">
    <location>
        <position position="36"/>
    </location>
</feature>
<keyword evidence="5" id="KW-0378">Hydrolase</keyword>
<dbReference type="PANTHER" id="PTHR47268">
    <property type="entry name" value="ACYLPHOSPHATASE"/>
    <property type="match status" value="1"/>
</dbReference>
<dbReference type="RefSeq" id="WP_039135299.1">
    <property type="nucleotide sequence ID" value="NZ_JPXY01000024.1"/>
</dbReference>
<evidence type="ECO:0000259" key="7">
    <source>
        <dbReference type="PROSITE" id="PS51160"/>
    </source>
</evidence>
<dbReference type="EC" id="3.6.1.7" evidence="2 5"/>
<sequence>MKTQQFIVYGHVQCVGFRYFTYREAQRLGIFGWVKNQNDGSVAVLAQGTEQQLAAFQQWLQKGPKTANVSHLECFPITEQEALEEFRILH</sequence>
<comment type="similarity">
    <text evidence="1 6">Belongs to the acylphosphatase family.</text>
</comment>
<evidence type="ECO:0000313" key="8">
    <source>
        <dbReference type="EMBL" id="KGQ32266.1"/>
    </source>
</evidence>
<reference evidence="8 9" key="1">
    <citation type="submission" date="2014-08" db="EMBL/GenBank/DDBJ databases">
        <title>Chaperone-usher fimbriae in a diverse selection of Gallibacterium genomes.</title>
        <authorList>
            <person name="Kudirkiene E."/>
            <person name="Bager R.J."/>
            <person name="Johnson T.J."/>
            <person name="Bojesen A.M."/>
        </authorList>
    </citation>
    <scope>NUCLEOTIDE SEQUENCE [LARGE SCALE GENOMIC DNA]</scope>
    <source>
        <strain evidence="8 9">CCM5976</strain>
    </source>
</reference>
<evidence type="ECO:0000256" key="1">
    <source>
        <dbReference type="ARBA" id="ARBA00005614"/>
    </source>
</evidence>
<dbReference type="NCBIfam" id="NF011000">
    <property type="entry name" value="PRK14426.1"/>
    <property type="match status" value="1"/>
</dbReference>
<dbReference type="PANTHER" id="PTHR47268:SF4">
    <property type="entry name" value="ACYLPHOSPHATASE"/>
    <property type="match status" value="1"/>
</dbReference>
<evidence type="ECO:0000256" key="6">
    <source>
        <dbReference type="RuleBase" id="RU004168"/>
    </source>
</evidence>
<evidence type="ECO:0000256" key="2">
    <source>
        <dbReference type="ARBA" id="ARBA00012150"/>
    </source>
</evidence>
<dbReference type="GO" id="GO:0003998">
    <property type="term" value="F:acylphosphatase activity"/>
    <property type="evidence" value="ECO:0007669"/>
    <property type="project" value="UniProtKB-EC"/>
</dbReference>